<dbReference type="RefSeq" id="WP_039206275.1">
    <property type="nucleotide sequence ID" value="NZ_FQYW01000004.1"/>
</dbReference>
<evidence type="ECO:0000313" key="2">
    <source>
        <dbReference type="Proteomes" id="UP000191240"/>
    </source>
</evidence>
<protein>
    <recommendedName>
        <fullName evidence="3">Ribbon-helix-helix protein, copG family</fullName>
    </recommendedName>
</protein>
<sequence length="42" mass="4988">MATIKIHIPDYELNIIKDFARANNSNLSEIIRRTMIERIEDE</sequence>
<proteinExistence type="predicted"/>
<name>A0A1M6AHS7_9FIRM</name>
<reference evidence="1 2" key="1">
    <citation type="submission" date="2016-11" db="EMBL/GenBank/DDBJ databases">
        <authorList>
            <person name="Jaros S."/>
            <person name="Januszkiewicz K."/>
            <person name="Wedrychowicz H."/>
        </authorList>
    </citation>
    <scope>NUCLEOTIDE SEQUENCE [LARGE SCALE GENOMIC DNA]</scope>
    <source>
        <strain evidence="1 2">DSM 3074</strain>
    </source>
</reference>
<dbReference type="Pfam" id="PF19807">
    <property type="entry name" value="DUF6290"/>
    <property type="match status" value="1"/>
</dbReference>
<accession>A0A1M6AHS7</accession>
<evidence type="ECO:0008006" key="3">
    <source>
        <dbReference type="Google" id="ProtNLM"/>
    </source>
</evidence>
<dbReference type="AlphaFoldDB" id="A0A1M6AHS7"/>
<gene>
    <name evidence="1" type="ORF">SAMN02745671_00362</name>
</gene>
<organism evidence="1 2">
    <name type="scientific">Anaerovibrio lipolyticus DSM 3074</name>
    <dbReference type="NCBI Taxonomy" id="1120997"/>
    <lineage>
        <taxon>Bacteria</taxon>
        <taxon>Bacillati</taxon>
        <taxon>Bacillota</taxon>
        <taxon>Negativicutes</taxon>
        <taxon>Selenomonadales</taxon>
        <taxon>Selenomonadaceae</taxon>
        <taxon>Anaerovibrio</taxon>
    </lineage>
</organism>
<dbReference type="InterPro" id="IPR046257">
    <property type="entry name" value="DUF6290"/>
</dbReference>
<dbReference type="EMBL" id="FQYW01000004">
    <property type="protein sequence ID" value="SHI36060.1"/>
    <property type="molecule type" value="Genomic_DNA"/>
</dbReference>
<dbReference type="Proteomes" id="UP000191240">
    <property type="component" value="Unassembled WGS sequence"/>
</dbReference>
<evidence type="ECO:0000313" key="1">
    <source>
        <dbReference type="EMBL" id="SHI36060.1"/>
    </source>
</evidence>